<evidence type="ECO:0000256" key="2">
    <source>
        <dbReference type="SAM" id="Phobius"/>
    </source>
</evidence>
<evidence type="ECO:0000256" key="3">
    <source>
        <dbReference type="SAM" id="SignalP"/>
    </source>
</evidence>
<keyword evidence="3" id="KW-0732">Signal</keyword>
<gene>
    <name evidence="4" type="ORF">HUJ06_014320</name>
</gene>
<comment type="caution">
    <text evidence="4">The sequence shown here is derived from an EMBL/GenBank/DDBJ whole genome shotgun (WGS) entry which is preliminary data.</text>
</comment>
<evidence type="ECO:0000256" key="1">
    <source>
        <dbReference type="SAM" id="Coils"/>
    </source>
</evidence>
<feature type="signal peptide" evidence="3">
    <location>
        <begin position="1"/>
        <end position="23"/>
    </location>
</feature>
<feature type="chain" id="PRO_5032457298" description="Protein GAMETE EXPRESSED 1" evidence="3">
    <location>
        <begin position="24"/>
        <end position="736"/>
    </location>
</feature>
<dbReference type="AlphaFoldDB" id="A0A822Z583"/>
<name>A0A822Z583_NELNU</name>
<dbReference type="Gene3D" id="4.10.60.10">
    <property type="entry name" value="Zinc finger, CCHC-type"/>
    <property type="match status" value="1"/>
</dbReference>
<dbReference type="GO" id="GO:0003676">
    <property type="term" value="F:nucleic acid binding"/>
    <property type="evidence" value="ECO:0007669"/>
    <property type="project" value="InterPro"/>
</dbReference>
<dbReference type="SUPFAM" id="SSF57756">
    <property type="entry name" value="Retrovirus zinc finger-like domains"/>
    <property type="match status" value="1"/>
</dbReference>
<feature type="transmembrane region" description="Helical" evidence="2">
    <location>
        <begin position="516"/>
        <end position="536"/>
    </location>
</feature>
<feature type="coiled-coil region" evidence="1">
    <location>
        <begin position="162"/>
        <end position="189"/>
    </location>
</feature>
<evidence type="ECO:0008006" key="6">
    <source>
        <dbReference type="Google" id="ProtNLM"/>
    </source>
</evidence>
<organism evidence="4 5">
    <name type="scientific">Nelumbo nucifera</name>
    <name type="common">Sacred lotus</name>
    <dbReference type="NCBI Taxonomy" id="4432"/>
    <lineage>
        <taxon>Eukaryota</taxon>
        <taxon>Viridiplantae</taxon>
        <taxon>Streptophyta</taxon>
        <taxon>Embryophyta</taxon>
        <taxon>Tracheophyta</taxon>
        <taxon>Spermatophyta</taxon>
        <taxon>Magnoliopsida</taxon>
        <taxon>Proteales</taxon>
        <taxon>Nelumbonaceae</taxon>
        <taxon>Nelumbo</taxon>
    </lineage>
</organism>
<keyword evidence="2" id="KW-0472">Membrane</keyword>
<dbReference type="PANTHER" id="PTHR33538:SF2">
    <property type="entry name" value="PROTEIN GAMETE EXPRESSED 1"/>
    <property type="match status" value="1"/>
</dbReference>
<accession>A0A822Z583</accession>
<feature type="transmembrane region" description="Helical" evidence="2">
    <location>
        <begin position="548"/>
        <end position="573"/>
    </location>
</feature>
<keyword evidence="5" id="KW-1185">Reference proteome</keyword>
<dbReference type="InterPro" id="IPR036875">
    <property type="entry name" value="Znf_CCHC_sf"/>
</dbReference>
<evidence type="ECO:0000313" key="4">
    <source>
        <dbReference type="EMBL" id="DAD39997.1"/>
    </source>
</evidence>
<reference evidence="4 5" key="1">
    <citation type="journal article" date="2020" name="Mol. Biol. Evol.">
        <title>Distinct Expression and Methylation Patterns for Genes with Different Fates following a Single Whole-Genome Duplication in Flowering Plants.</title>
        <authorList>
            <person name="Shi T."/>
            <person name="Rahmani R.S."/>
            <person name="Gugger P.F."/>
            <person name="Wang M."/>
            <person name="Li H."/>
            <person name="Zhang Y."/>
            <person name="Li Z."/>
            <person name="Wang Q."/>
            <person name="Van de Peer Y."/>
            <person name="Marchal K."/>
            <person name="Chen J."/>
        </authorList>
    </citation>
    <scope>NUCLEOTIDE SEQUENCE [LARGE SCALE GENOMIC DNA]</scope>
    <source>
        <tissue evidence="4">Leaf</tissue>
    </source>
</reference>
<feature type="transmembrane region" description="Helical" evidence="2">
    <location>
        <begin position="480"/>
        <end position="504"/>
    </location>
</feature>
<dbReference type="InterPro" id="IPR040346">
    <property type="entry name" value="GEX1/Brambleberry"/>
</dbReference>
<evidence type="ECO:0000313" key="5">
    <source>
        <dbReference type="Proteomes" id="UP000607653"/>
    </source>
</evidence>
<proteinExistence type="predicted"/>
<feature type="coiled-coil region" evidence="1">
    <location>
        <begin position="264"/>
        <end position="291"/>
    </location>
</feature>
<keyword evidence="2" id="KW-0812">Transmembrane</keyword>
<dbReference type="PANTHER" id="PTHR33538">
    <property type="entry name" value="PROTEIN GAMETE EXPRESSED 1"/>
    <property type="match status" value="1"/>
</dbReference>
<feature type="transmembrane region" description="Helical" evidence="2">
    <location>
        <begin position="426"/>
        <end position="443"/>
    </location>
</feature>
<protein>
    <recommendedName>
        <fullName evidence="6">Protein GAMETE EXPRESSED 1</fullName>
    </recommendedName>
</protein>
<keyword evidence="1" id="KW-0175">Coiled coil</keyword>
<keyword evidence="2" id="KW-1133">Transmembrane helix</keyword>
<dbReference type="EMBL" id="DUZY01000005">
    <property type="protein sequence ID" value="DAD39997.1"/>
    <property type="molecule type" value="Genomic_DNA"/>
</dbReference>
<feature type="transmembrane region" description="Helical" evidence="2">
    <location>
        <begin position="455"/>
        <end position="474"/>
    </location>
</feature>
<dbReference type="GO" id="GO:0008270">
    <property type="term" value="F:zinc ion binding"/>
    <property type="evidence" value="ECO:0007669"/>
    <property type="project" value="InterPro"/>
</dbReference>
<sequence length="736" mass="84199">MIHHISHFLVFLVLVSLSPHCQSWGWFSSSTTTTHQNNYPSKIVSASEFSMEILNDRKGIKLIENARSKLVSTNSCWQNAYRNLFAGCSEIIADKEKQSRLAWHLSDCFQKDSGRLPFPSCGTGTPMVKCLKNLDEFTHKIYLEFFLETNSICHQLQADAFKQETERLVNDLKRSAEVAEGKLEIIEDISEQLLQNSNQIHDSLTSIDTKTQQVVQKSKDVEGQIDAVLNHSIAIFEQSKGIAASQSELQEGQEKMKDILEGGMAMLHESYQSLGQEVEKLRSETVEIEREINKVGDSMSLKMKNLQDKADDIGDIAGLSLDKQKQLLDGQFVALEGLDFLTKFQSQALEESRATLQKLAEFGQKQQEELLQRQEQLQQAHDHLVENSRSILEAQEAFELKQASMFMALEKLFMLHNAILLESRSIKTFFFYSFAIFIFYMLTSAKQTYCVRPRIYLGLCVTFLVELVVVRLGADDLDQQTWIASKILMARSLFLMVASFQILYSIFTYRMENDMSIVLCTGSALCVTFLVELVVVRLGADDLDQQTWIASKILMARSLFLMVASFQILYSIFTYRDYEVLNHQLLLKLMEKINNIERNKLFSLEDTESDVNLSSWVDTELPEDVDNCEDPDYIFPEEVGENSVMTTSITRKNLQFWNFKDSYFVNWLLDCVSWECFKWGKPGHFPRECPSGDGVRSRSCRACGYAARISRRVVTCVLTDAEYNVLVRWGPMLSDV</sequence>
<dbReference type="Proteomes" id="UP000607653">
    <property type="component" value="Unassembled WGS sequence"/>
</dbReference>